<dbReference type="PANTHER" id="PTHR37534:SF25">
    <property type="entry name" value="ZN(II)2CYS6 TRANSCRIPTION FACTOR (EUROFUNG)"/>
    <property type="match status" value="1"/>
</dbReference>
<comment type="subcellular location">
    <subcellularLocation>
        <location evidence="1">Nucleus</location>
    </subcellularLocation>
</comment>
<evidence type="ECO:0000256" key="3">
    <source>
        <dbReference type="SAM" id="MobiDB-lite"/>
    </source>
</evidence>
<dbReference type="PROSITE" id="PS00463">
    <property type="entry name" value="ZN2_CY6_FUNGAL_1"/>
    <property type="match status" value="1"/>
</dbReference>
<dbReference type="PANTHER" id="PTHR37534">
    <property type="entry name" value="TRANSCRIPTIONAL ACTIVATOR PROTEIN UGA3"/>
    <property type="match status" value="1"/>
</dbReference>
<evidence type="ECO:0000259" key="4">
    <source>
        <dbReference type="PROSITE" id="PS50048"/>
    </source>
</evidence>
<dbReference type="Gene3D" id="4.10.240.10">
    <property type="entry name" value="Zn(2)-C6 fungal-type DNA-binding domain"/>
    <property type="match status" value="1"/>
</dbReference>
<dbReference type="InterPro" id="IPR021858">
    <property type="entry name" value="Fun_TF"/>
</dbReference>
<evidence type="ECO:0000313" key="5">
    <source>
        <dbReference type="EMBL" id="KAF2685821.1"/>
    </source>
</evidence>
<accession>A0A6G1J6I1</accession>
<dbReference type="InterPro" id="IPR001138">
    <property type="entry name" value="Zn2Cys6_DnaBD"/>
</dbReference>
<dbReference type="GO" id="GO:0008270">
    <property type="term" value="F:zinc ion binding"/>
    <property type="evidence" value="ECO:0007669"/>
    <property type="project" value="InterPro"/>
</dbReference>
<sequence>MGKYRSKSGCQTCRQRRVKCDEARPTCGQCSKKTRDCQWEAAHARFRGYRPTSHSSETTPSGFDEVSGMEVEEDDADADADEDLDARPSASASPRQRGDGLPEMHLAKAVHPTGIATAGLQQTSPAPYLPQAHVVVDGAVVSPAASTSTSGGGVSIPSHFSAALPTRQPTLLSTSEGALIRHYVENLGRWLDGTDPARQFTLRVPMEAKHCPILLHAIQSFAARHRGDDAAVDDAYERCITLLIERLNLNIATHDDDLLCAIVILHFFEQLNVSSSVTETDNEQHLTGSSAILRASQTRTVDPSAPTLREAAFWIYVRQCLFKSTIDQQPPNIDFALRLHPVPCSMRDHYPLAQLRLETAWANQMTWHCACVANFCFDQTEGRERAQRMQRWQELWDAVAEWKRERPASFDPLWSGLAEQGSTFPGMLFGADWHVVASVYFHFSCILLLTYKPGPKFAIRSVQGKLSETDTQILEHARETCGNCKSSPSSVPSLIILCHTIFIWGPLLFDAAERDEVLELFATFQRNHKWPTAWIIKALRVEWGME</sequence>
<reference evidence="5" key="1">
    <citation type="journal article" date="2020" name="Stud. Mycol.">
        <title>101 Dothideomycetes genomes: a test case for predicting lifestyles and emergence of pathogens.</title>
        <authorList>
            <person name="Haridas S."/>
            <person name="Albert R."/>
            <person name="Binder M."/>
            <person name="Bloem J."/>
            <person name="Labutti K."/>
            <person name="Salamov A."/>
            <person name="Andreopoulos B."/>
            <person name="Baker S."/>
            <person name="Barry K."/>
            <person name="Bills G."/>
            <person name="Bluhm B."/>
            <person name="Cannon C."/>
            <person name="Castanera R."/>
            <person name="Culley D."/>
            <person name="Daum C."/>
            <person name="Ezra D."/>
            <person name="Gonzalez J."/>
            <person name="Henrissat B."/>
            <person name="Kuo A."/>
            <person name="Liang C."/>
            <person name="Lipzen A."/>
            <person name="Lutzoni F."/>
            <person name="Magnuson J."/>
            <person name="Mondo S."/>
            <person name="Nolan M."/>
            <person name="Ohm R."/>
            <person name="Pangilinan J."/>
            <person name="Park H.-J."/>
            <person name="Ramirez L."/>
            <person name="Alfaro M."/>
            <person name="Sun H."/>
            <person name="Tritt A."/>
            <person name="Yoshinaga Y."/>
            <person name="Zwiers L.-H."/>
            <person name="Turgeon B."/>
            <person name="Goodwin S."/>
            <person name="Spatafora J."/>
            <person name="Crous P."/>
            <person name="Grigoriev I."/>
        </authorList>
    </citation>
    <scope>NUCLEOTIDE SEQUENCE</scope>
    <source>
        <strain evidence="5">CBS 122367</strain>
    </source>
</reference>
<dbReference type="Pfam" id="PF00172">
    <property type="entry name" value="Zn_clus"/>
    <property type="match status" value="1"/>
</dbReference>
<dbReference type="InterPro" id="IPR036864">
    <property type="entry name" value="Zn2-C6_fun-type_DNA-bd_sf"/>
</dbReference>
<evidence type="ECO:0000256" key="1">
    <source>
        <dbReference type="ARBA" id="ARBA00004123"/>
    </source>
</evidence>
<dbReference type="EMBL" id="MU005578">
    <property type="protein sequence ID" value="KAF2685821.1"/>
    <property type="molecule type" value="Genomic_DNA"/>
</dbReference>
<feature type="region of interest" description="Disordered" evidence="3">
    <location>
        <begin position="45"/>
        <end position="102"/>
    </location>
</feature>
<dbReference type="GO" id="GO:0005634">
    <property type="term" value="C:nucleus"/>
    <property type="evidence" value="ECO:0007669"/>
    <property type="project" value="UniProtKB-SubCell"/>
</dbReference>
<dbReference type="Pfam" id="PF11951">
    <property type="entry name" value="Fungal_trans_2"/>
    <property type="match status" value="1"/>
</dbReference>
<dbReference type="OrthoDB" id="4525710at2759"/>
<feature type="domain" description="Zn(2)-C6 fungal-type" evidence="4">
    <location>
        <begin position="9"/>
        <end position="39"/>
    </location>
</feature>
<protein>
    <recommendedName>
        <fullName evidence="4">Zn(2)-C6 fungal-type domain-containing protein</fullName>
    </recommendedName>
</protein>
<keyword evidence="6" id="KW-1185">Reference proteome</keyword>
<dbReference type="Proteomes" id="UP000799291">
    <property type="component" value="Unassembled WGS sequence"/>
</dbReference>
<evidence type="ECO:0000313" key="6">
    <source>
        <dbReference type="Proteomes" id="UP000799291"/>
    </source>
</evidence>
<name>A0A6G1J6I1_9PLEO</name>
<feature type="compositionally biased region" description="Polar residues" evidence="3">
    <location>
        <begin position="52"/>
        <end position="61"/>
    </location>
</feature>
<gene>
    <name evidence="5" type="ORF">K458DRAFT_364904</name>
</gene>
<proteinExistence type="predicted"/>
<dbReference type="GO" id="GO:0000981">
    <property type="term" value="F:DNA-binding transcription factor activity, RNA polymerase II-specific"/>
    <property type="evidence" value="ECO:0007669"/>
    <property type="project" value="InterPro"/>
</dbReference>
<dbReference type="SUPFAM" id="SSF57701">
    <property type="entry name" value="Zn2/Cys6 DNA-binding domain"/>
    <property type="match status" value="1"/>
</dbReference>
<dbReference type="CDD" id="cd00067">
    <property type="entry name" value="GAL4"/>
    <property type="match status" value="1"/>
</dbReference>
<dbReference type="AlphaFoldDB" id="A0A6G1J6I1"/>
<keyword evidence="2" id="KW-0539">Nucleus</keyword>
<feature type="compositionally biased region" description="Acidic residues" evidence="3">
    <location>
        <begin position="70"/>
        <end position="84"/>
    </location>
</feature>
<evidence type="ECO:0000256" key="2">
    <source>
        <dbReference type="ARBA" id="ARBA00023242"/>
    </source>
</evidence>
<dbReference type="SMART" id="SM00066">
    <property type="entry name" value="GAL4"/>
    <property type="match status" value="1"/>
</dbReference>
<dbReference type="PROSITE" id="PS50048">
    <property type="entry name" value="ZN2_CY6_FUNGAL_2"/>
    <property type="match status" value="1"/>
</dbReference>
<organism evidence="5 6">
    <name type="scientific">Lentithecium fluviatile CBS 122367</name>
    <dbReference type="NCBI Taxonomy" id="1168545"/>
    <lineage>
        <taxon>Eukaryota</taxon>
        <taxon>Fungi</taxon>
        <taxon>Dikarya</taxon>
        <taxon>Ascomycota</taxon>
        <taxon>Pezizomycotina</taxon>
        <taxon>Dothideomycetes</taxon>
        <taxon>Pleosporomycetidae</taxon>
        <taxon>Pleosporales</taxon>
        <taxon>Massarineae</taxon>
        <taxon>Lentitheciaceae</taxon>
        <taxon>Lentithecium</taxon>
    </lineage>
</organism>
<dbReference type="GO" id="GO:0045944">
    <property type="term" value="P:positive regulation of transcription by RNA polymerase II"/>
    <property type="evidence" value="ECO:0007669"/>
    <property type="project" value="TreeGrafter"/>
</dbReference>
<dbReference type="GO" id="GO:0000976">
    <property type="term" value="F:transcription cis-regulatory region binding"/>
    <property type="evidence" value="ECO:0007669"/>
    <property type="project" value="TreeGrafter"/>
</dbReference>